<dbReference type="InterPro" id="IPR036388">
    <property type="entry name" value="WH-like_DNA-bd_sf"/>
</dbReference>
<proteinExistence type="predicted"/>
<evidence type="ECO:0000256" key="3">
    <source>
        <dbReference type="ARBA" id="ARBA00023125"/>
    </source>
</evidence>
<dbReference type="SMART" id="SM00339">
    <property type="entry name" value="FH"/>
    <property type="match status" value="1"/>
</dbReference>
<dbReference type="Pfam" id="PF00250">
    <property type="entry name" value="Forkhead"/>
    <property type="match status" value="1"/>
</dbReference>
<feature type="DNA-binding region" description="Fork-head" evidence="6">
    <location>
        <begin position="148"/>
        <end position="234"/>
    </location>
</feature>
<organism evidence="8 9">
    <name type="scientific">Pristionchus fissidentatus</name>
    <dbReference type="NCBI Taxonomy" id="1538716"/>
    <lineage>
        <taxon>Eukaryota</taxon>
        <taxon>Metazoa</taxon>
        <taxon>Ecdysozoa</taxon>
        <taxon>Nematoda</taxon>
        <taxon>Chromadorea</taxon>
        <taxon>Rhabditida</taxon>
        <taxon>Rhabditina</taxon>
        <taxon>Diplogasteromorpha</taxon>
        <taxon>Diplogasteroidea</taxon>
        <taxon>Neodiplogasteridae</taxon>
        <taxon>Pristionchus</taxon>
    </lineage>
</organism>
<dbReference type="PANTHER" id="PTHR13962">
    <property type="entry name" value="FORKHEAD BOX PROTEIN N3-LIKE PROTEIN-RELATED"/>
    <property type="match status" value="1"/>
</dbReference>
<sequence length="247" mass="28321">TMFMEDLDILDAFNSSRGQRGLGIPPPAPHYESDFNYDVSRYSEASNNFYDQFSAFGSDAFKDTLRSWRPPVPQPMVRRNPAVLHPHYPPGLHPLSRGVPSMLQPQYTPIETDPRRNVDCKIDNFGASKRKAPLDEGEMTQAKEKKAGSGWSYNAMIALALKNRPSGQMPVLEMYLFLMNRFPFLRTMSENWKNSIRHNLSVSKNYEKVEVSEKRHIGRQKNVWRIVPGCEKNIDAIIKKAEMKAMN</sequence>
<evidence type="ECO:0000256" key="5">
    <source>
        <dbReference type="ARBA" id="ARBA00023242"/>
    </source>
</evidence>
<dbReference type="GO" id="GO:0005634">
    <property type="term" value="C:nucleus"/>
    <property type="evidence" value="ECO:0007669"/>
    <property type="project" value="UniProtKB-SubCell"/>
</dbReference>
<evidence type="ECO:0000313" key="9">
    <source>
        <dbReference type="Proteomes" id="UP001432322"/>
    </source>
</evidence>
<accession>A0AAV5VAL0</accession>
<dbReference type="Gene3D" id="1.10.10.10">
    <property type="entry name" value="Winged helix-like DNA-binding domain superfamily/Winged helix DNA-binding domain"/>
    <property type="match status" value="1"/>
</dbReference>
<dbReference type="Proteomes" id="UP001432322">
    <property type="component" value="Unassembled WGS sequence"/>
</dbReference>
<comment type="subcellular location">
    <subcellularLocation>
        <location evidence="1 6">Nucleus</location>
    </subcellularLocation>
</comment>
<dbReference type="PROSITE" id="PS50039">
    <property type="entry name" value="FORK_HEAD_3"/>
    <property type="match status" value="1"/>
</dbReference>
<dbReference type="InterPro" id="IPR036390">
    <property type="entry name" value="WH_DNA-bd_sf"/>
</dbReference>
<dbReference type="GO" id="GO:0000987">
    <property type="term" value="F:cis-regulatory region sequence-specific DNA binding"/>
    <property type="evidence" value="ECO:0007669"/>
    <property type="project" value="TreeGrafter"/>
</dbReference>
<keyword evidence="2" id="KW-0805">Transcription regulation</keyword>
<keyword evidence="5 6" id="KW-0539">Nucleus</keyword>
<feature type="non-terminal residue" evidence="8">
    <location>
        <position position="1"/>
    </location>
</feature>
<feature type="domain" description="Fork-head" evidence="7">
    <location>
        <begin position="148"/>
        <end position="234"/>
    </location>
</feature>
<dbReference type="EMBL" id="BTSY01000002">
    <property type="protein sequence ID" value="GMT15253.1"/>
    <property type="molecule type" value="Genomic_DNA"/>
</dbReference>
<evidence type="ECO:0000256" key="6">
    <source>
        <dbReference type="PROSITE-ProRule" id="PRU00089"/>
    </source>
</evidence>
<dbReference type="PANTHER" id="PTHR13962:SF17">
    <property type="entry name" value="FORKHEAD BOX PROTEIN N4"/>
    <property type="match status" value="1"/>
</dbReference>
<dbReference type="AlphaFoldDB" id="A0AAV5VAL0"/>
<keyword evidence="3 6" id="KW-0238">DNA-binding</keyword>
<keyword evidence="9" id="KW-1185">Reference proteome</keyword>
<evidence type="ECO:0000259" key="7">
    <source>
        <dbReference type="PROSITE" id="PS50039"/>
    </source>
</evidence>
<dbReference type="InterPro" id="IPR030456">
    <property type="entry name" value="TF_fork_head_CS_2"/>
</dbReference>
<reference evidence="8" key="1">
    <citation type="submission" date="2023-10" db="EMBL/GenBank/DDBJ databases">
        <title>Genome assembly of Pristionchus species.</title>
        <authorList>
            <person name="Yoshida K."/>
            <person name="Sommer R.J."/>
        </authorList>
    </citation>
    <scope>NUCLEOTIDE SEQUENCE</scope>
    <source>
        <strain evidence="8">RS5133</strain>
    </source>
</reference>
<name>A0AAV5VAL0_9BILA</name>
<dbReference type="GO" id="GO:0003700">
    <property type="term" value="F:DNA-binding transcription factor activity"/>
    <property type="evidence" value="ECO:0007669"/>
    <property type="project" value="InterPro"/>
</dbReference>
<evidence type="ECO:0000256" key="1">
    <source>
        <dbReference type="ARBA" id="ARBA00004123"/>
    </source>
</evidence>
<dbReference type="PRINTS" id="PR00053">
    <property type="entry name" value="FORKHEAD"/>
</dbReference>
<comment type="caution">
    <text evidence="8">The sequence shown here is derived from an EMBL/GenBank/DDBJ whole genome shotgun (WGS) entry which is preliminary data.</text>
</comment>
<evidence type="ECO:0000256" key="2">
    <source>
        <dbReference type="ARBA" id="ARBA00023015"/>
    </source>
</evidence>
<protein>
    <recommendedName>
        <fullName evidence="7">Fork-head domain-containing protein</fullName>
    </recommendedName>
</protein>
<gene>
    <name evidence="8" type="ORF">PFISCL1PPCAC_6550</name>
</gene>
<evidence type="ECO:0000256" key="4">
    <source>
        <dbReference type="ARBA" id="ARBA00023163"/>
    </source>
</evidence>
<keyword evidence="4" id="KW-0804">Transcription</keyword>
<evidence type="ECO:0000313" key="8">
    <source>
        <dbReference type="EMBL" id="GMT15253.1"/>
    </source>
</evidence>
<dbReference type="InterPro" id="IPR047119">
    <property type="entry name" value="FOXN2/3-like"/>
</dbReference>
<dbReference type="InterPro" id="IPR001766">
    <property type="entry name" value="Fork_head_dom"/>
</dbReference>
<feature type="non-terminal residue" evidence="8">
    <location>
        <position position="247"/>
    </location>
</feature>
<dbReference type="SUPFAM" id="SSF46785">
    <property type="entry name" value="Winged helix' DNA-binding domain"/>
    <property type="match status" value="1"/>
</dbReference>
<dbReference type="PROSITE" id="PS00658">
    <property type="entry name" value="FORK_HEAD_2"/>
    <property type="match status" value="1"/>
</dbReference>